<evidence type="ECO:0000256" key="1">
    <source>
        <dbReference type="ARBA" id="ARBA00010088"/>
    </source>
</evidence>
<dbReference type="Gene3D" id="3.40.50.1820">
    <property type="entry name" value="alpha/beta hydrolase"/>
    <property type="match status" value="1"/>
</dbReference>
<dbReference type="InterPro" id="IPR013595">
    <property type="entry name" value="Pept_S33_TAP-like_C"/>
</dbReference>
<dbReference type="OrthoDB" id="425534at2759"/>
<evidence type="ECO:0000313" key="5">
    <source>
        <dbReference type="EMBL" id="KAF2734834.1"/>
    </source>
</evidence>
<feature type="domain" description="Peptidase S33 tripeptidyl aminopeptidase-like C-terminal" evidence="4">
    <location>
        <begin position="430"/>
        <end position="531"/>
    </location>
</feature>
<keyword evidence="2" id="KW-0378">Hydrolase</keyword>
<organism evidence="5 6">
    <name type="scientific">Polyplosphaeria fusca</name>
    <dbReference type="NCBI Taxonomy" id="682080"/>
    <lineage>
        <taxon>Eukaryota</taxon>
        <taxon>Fungi</taxon>
        <taxon>Dikarya</taxon>
        <taxon>Ascomycota</taxon>
        <taxon>Pezizomycotina</taxon>
        <taxon>Dothideomycetes</taxon>
        <taxon>Pleosporomycetidae</taxon>
        <taxon>Pleosporales</taxon>
        <taxon>Tetraplosphaeriaceae</taxon>
        <taxon>Polyplosphaeria</taxon>
    </lineage>
</organism>
<feature type="signal peptide" evidence="3">
    <location>
        <begin position="1"/>
        <end position="19"/>
    </location>
</feature>
<evidence type="ECO:0000259" key="4">
    <source>
        <dbReference type="Pfam" id="PF08386"/>
    </source>
</evidence>
<dbReference type="PANTHER" id="PTHR43248:SF25">
    <property type="entry name" value="AB HYDROLASE-1 DOMAIN-CONTAINING PROTEIN-RELATED"/>
    <property type="match status" value="1"/>
</dbReference>
<dbReference type="EMBL" id="ML996143">
    <property type="protein sequence ID" value="KAF2734834.1"/>
    <property type="molecule type" value="Genomic_DNA"/>
</dbReference>
<dbReference type="Proteomes" id="UP000799444">
    <property type="component" value="Unassembled WGS sequence"/>
</dbReference>
<name>A0A9P4V1S3_9PLEO</name>
<dbReference type="SUPFAM" id="SSF53474">
    <property type="entry name" value="alpha/beta-Hydrolases"/>
    <property type="match status" value="1"/>
</dbReference>
<gene>
    <name evidence="5" type="ORF">EJ04DRAFT_552449</name>
</gene>
<evidence type="ECO:0000256" key="2">
    <source>
        <dbReference type="ARBA" id="ARBA00022801"/>
    </source>
</evidence>
<dbReference type="PANTHER" id="PTHR43248">
    <property type="entry name" value="2-SUCCINYL-6-HYDROXY-2,4-CYCLOHEXADIENE-1-CARBOXYLATE SYNTHASE"/>
    <property type="match status" value="1"/>
</dbReference>
<dbReference type="GO" id="GO:0016787">
    <property type="term" value="F:hydrolase activity"/>
    <property type="evidence" value="ECO:0007669"/>
    <property type="project" value="UniProtKB-KW"/>
</dbReference>
<feature type="chain" id="PRO_5040500584" evidence="3">
    <location>
        <begin position="20"/>
        <end position="557"/>
    </location>
</feature>
<comment type="similarity">
    <text evidence="1">Belongs to the peptidase S33 family.</text>
</comment>
<evidence type="ECO:0000313" key="6">
    <source>
        <dbReference type="Proteomes" id="UP000799444"/>
    </source>
</evidence>
<keyword evidence="3" id="KW-0732">Signal</keyword>
<keyword evidence="6" id="KW-1185">Reference proteome</keyword>
<dbReference type="AlphaFoldDB" id="A0A9P4V1S3"/>
<reference evidence="5" key="1">
    <citation type="journal article" date="2020" name="Stud. Mycol.">
        <title>101 Dothideomycetes genomes: a test case for predicting lifestyles and emergence of pathogens.</title>
        <authorList>
            <person name="Haridas S."/>
            <person name="Albert R."/>
            <person name="Binder M."/>
            <person name="Bloem J."/>
            <person name="Labutti K."/>
            <person name="Salamov A."/>
            <person name="Andreopoulos B."/>
            <person name="Baker S."/>
            <person name="Barry K."/>
            <person name="Bills G."/>
            <person name="Bluhm B."/>
            <person name="Cannon C."/>
            <person name="Castanera R."/>
            <person name="Culley D."/>
            <person name="Daum C."/>
            <person name="Ezra D."/>
            <person name="Gonzalez J."/>
            <person name="Henrissat B."/>
            <person name="Kuo A."/>
            <person name="Liang C."/>
            <person name="Lipzen A."/>
            <person name="Lutzoni F."/>
            <person name="Magnuson J."/>
            <person name="Mondo S."/>
            <person name="Nolan M."/>
            <person name="Ohm R."/>
            <person name="Pangilinan J."/>
            <person name="Park H.-J."/>
            <person name="Ramirez L."/>
            <person name="Alfaro M."/>
            <person name="Sun H."/>
            <person name="Tritt A."/>
            <person name="Yoshinaga Y."/>
            <person name="Zwiers L.-H."/>
            <person name="Turgeon B."/>
            <person name="Goodwin S."/>
            <person name="Spatafora J."/>
            <person name="Crous P."/>
            <person name="Grigoriev I."/>
        </authorList>
    </citation>
    <scope>NUCLEOTIDE SEQUENCE</scope>
    <source>
        <strain evidence="5">CBS 125425</strain>
    </source>
</reference>
<dbReference type="InterPro" id="IPR051601">
    <property type="entry name" value="Serine_prot/Carboxylest_S33"/>
</dbReference>
<accession>A0A9P4V1S3</accession>
<proteinExistence type="inferred from homology"/>
<evidence type="ECO:0000256" key="3">
    <source>
        <dbReference type="SAM" id="SignalP"/>
    </source>
</evidence>
<dbReference type="InterPro" id="IPR029058">
    <property type="entry name" value="AB_hydrolase_fold"/>
</dbReference>
<sequence length="557" mass="60085">MGRLSSLASTLLLASAASAIPTSFERRNDTQPSDMIYDSADLPATQELVWAPCWDNYECANLAVPWDYEDEAVGLTSVFFIKASSGGDQSSAQDILFNPGGPGGSGVNAILTGFDTQIMENFGGNYNIISFDPRGVNNSALVEPLTCHNMSDPDNYGQMPSPGHSIPLRELYAHSVAIGNFCTKVNAETHARYHGTLAVVQDMMHFHKLNTALKGGDPETEPIWYYGVSYGTVIGQTLAAYYPDRVGRVILDANVYGVQHYEGYAPSAVDDTDQAFKFFFEYCFEAGPEKCAFAGNSTSPQEIETRYLNVLQQLEDNPIPISSGSLPSIYTRRDVMSSAFSAAYGPMSGFPQIAELAAALESGEVSKIAGESVPTGPYPENANYTEEISSSEVLVLVTCVDANGRFPLTNFEEYEKAVQTMTRESVYGGEQIAKANAASCIGLDIAPPTSQVFPGFENTKTAVPVLFIGTTGDPITPLSSAFRMSALFEGSVVLTHDTPGHGYMGIPSNCTTGYVQAYLESGDMPPDGTICEPDVSAAPFMQDQDPAKMVRRFAKHW</sequence>
<comment type="caution">
    <text evidence="5">The sequence shown here is derived from an EMBL/GenBank/DDBJ whole genome shotgun (WGS) entry which is preliminary data.</text>
</comment>
<dbReference type="Pfam" id="PF08386">
    <property type="entry name" value="Abhydrolase_4"/>
    <property type="match status" value="1"/>
</dbReference>
<protein>
    <submittedName>
        <fullName evidence="5">Alpha/beta-hydrolase</fullName>
    </submittedName>
</protein>